<dbReference type="InterPro" id="IPR027798">
    <property type="entry name" value="Ub_Mut7C"/>
</dbReference>
<evidence type="ECO:0008006" key="5">
    <source>
        <dbReference type="Google" id="ProtNLM"/>
    </source>
</evidence>
<dbReference type="InterPro" id="IPR016155">
    <property type="entry name" value="Mopterin_synth/thiamin_S_b"/>
</dbReference>
<dbReference type="Pfam" id="PF14451">
    <property type="entry name" value="Ub-Mut7C"/>
    <property type="match status" value="1"/>
</dbReference>
<evidence type="ECO:0000313" key="3">
    <source>
        <dbReference type="EMBL" id="PPB84781.1"/>
    </source>
</evidence>
<dbReference type="InterPro" id="IPR002782">
    <property type="entry name" value="Mut7-C_RNAse_dom"/>
</dbReference>
<dbReference type="PANTHER" id="PTHR39081:SF1">
    <property type="entry name" value="MUT7-C RNASE DOMAIN-CONTAINING PROTEIN"/>
    <property type="match status" value="1"/>
</dbReference>
<evidence type="ECO:0000259" key="1">
    <source>
        <dbReference type="Pfam" id="PF01927"/>
    </source>
</evidence>
<feature type="domain" description="Mut7-C RNAse" evidence="1">
    <location>
        <begin position="93"/>
        <end position="235"/>
    </location>
</feature>
<feature type="domain" description="Ubiquitin Mut7-C" evidence="2">
    <location>
        <begin position="1"/>
        <end position="79"/>
    </location>
</feature>
<dbReference type="OrthoDB" id="9797655at2"/>
<comment type="caution">
    <text evidence="3">The sequence shown here is derived from an EMBL/GenBank/DDBJ whole genome shotgun (WGS) entry which is preliminary data.</text>
</comment>
<dbReference type="RefSeq" id="WP_104076491.1">
    <property type="nucleotide sequence ID" value="NZ_CP062178.1"/>
</dbReference>
<accession>A0A2P5KDJ2</accession>
<dbReference type="Pfam" id="PF01927">
    <property type="entry name" value="Mut7-C"/>
    <property type="match status" value="1"/>
</dbReference>
<reference evidence="3 4" key="1">
    <citation type="submission" date="2018-01" db="EMBL/GenBank/DDBJ databases">
        <title>Genomic Encyclopedia of Type Strains, Phase III (KMG-III): the genomes of soil and plant-associated and newly described type strains.</title>
        <authorList>
            <person name="Whitman W."/>
        </authorList>
    </citation>
    <scope>NUCLEOTIDE SEQUENCE [LARGE SCALE GENOMIC DNA]</scope>
    <source>
        <strain evidence="3 4">HKI456</strain>
    </source>
</reference>
<dbReference type="AlphaFoldDB" id="A0A2P5KDJ2"/>
<evidence type="ECO:0000313" key="4">
    <source>
        <dbReference type="Proteomes" id="UP000243096"/>
    </source>
</evidence>
<keyword evidence="4" id="KW-1185">Reference proteome</keyword>
<dbReference type="PANTHER" id="PTHR39081">
    <property type="entry name" value="MUT7-C DOMAIN-CONTAINING PROTEIN"/>
    <property type="match status" value="1"/>
</dbReference>
<evidence type="ECO:0000259" key="2">
    <source>
        <dbReference type="Pfam" id="PF14451"/>
    </source>
</evidence>
<dbReference type="SUPFAM" id="SSF54285">
    <property type="entry name" value="MoaD/ThiS"/>
    <property type="match status" value="1"/>
</dbReference>
<gene>
    <name evidence="3" type="ORF">B0O95_102182</name>
</gene>
<dbReference type="Proteomes" id="UP000243096">
    <property type="component" value="Unassembled WGS sequence"/>
</dbReference>
<name>A0A2P5KDJ2_9BURK</name>
<dbReference type="EMBL" id="PRDW01000002">
    <property type="protein sequence ID" value="PPB84781.1"/>
    <property type="molecule type" value="Genomic_DNA"/>
</dbReference>
<organism evidence="3 4">
    <name type="scientific">Mycetohabitans endofungorum</name>
    <dbReference type="NCBI Taxonomy" id="417203"/>
    <lineage>
        <taxon>Bacteria</taxon>
        <taxon>Pseudomonadati</taxon>
        <taxon>Pseudomonadota</taxon>
        <taxon>Betaproteobacteria</taxon>
        <taxon>Burkholderiales</taxon>
        <taxon>Burkholderiaceae</taxon>
        <taxon>Mycetohabitans</taxon>
    </lineage>
</organism>
<proteinExistence type="predicted"/>
<sequence>MTTATFRFHAELNAFLPAGLRQRTFAASYAHNASVKHTIEALGVPHTEVGRIVINGEAAGFERPLADGDSVVVYPPSERAPVPLRGALPDPLRFLADAHLGRLARLLRMAGFDTLYDNRIDDRNVEQIAAQERRIVLTRDRELLKRRSIEHGCYVHALDPLEQLREVAARLSLHARTRPLRLCLHCNAPLRRVDKADVLARVPPSVRERCDRFATCDVCGRIYWEGSHWKRMSELMDEVLGERAATASRATP</sequence>
<protein>
    <recommendedName>
        <fullName evidence="5">Twitching motility protein PilT</fullName>
    </recommendedName>
</protein>